<sequence>MKKIITGMFLLVCTMAYSQEKTQNSFKRFVKENYVNFTDIGGLFGKSYQITPNAIQNPNYSYTVKASTNFTIQTFNGLKVYKNLAVGATVGVDWFSSYQIIPISLGIRNTFGDIKTKKVKTFAGIDAGFGFMWLNDEISPSNEIKGGLAISPMVGLLIPTGGNANFTLSVGYKHNRFKSKIDNGTLDYPYLIENQYNFNRMAIRLGVNF</sequence>
<dbReference type="Proteomes" id="UP000245489">
    <property type="component" value="Unassembled WGS sequence"/>
</dbReference>
<evidence type="ECO:0000313" key="3">
    <source>
        <dbReference type="Proteomes" id="UP000245489"/>
    </source>
</evidence>
<evidence type="ECO:0000256" key="1">
    <source>
        <dbReference type="SAM" id="SignalP"/>
    </source>
</evidence>
<keyword evidence="1" id="KW-0732">Signal</keyword>
<organism evidence="2 3">
    <name type="scientific">Arcicella aurantiaca</name>
    <dbReference type="NCBI Taxonomy" id="591202"/>
    <lineage>
        <taxon>Bacteria</taxon>
        <taxon>Pseudomonadati</taxon>
        <taxon>Bacteroidota</taxon>
        <taxon>Cytophagia</taxon>
        <taxon>Cytophagales</taxon>
        <taxon>Flectobacillaceae</taxon>
        <taxon>Arcicella</taxon>
    </lineage>
</organism>
<gene>
    <name evidence="2" type="ORF">LV89_00578</name>
</gene>
<reference evidence="2 3" key="1">
    <citation type="submission" date="2018-05" db="EMBL/GenBank/DDBJ databases">
        <title>Genomic Encyclopedia of Archaeal and Bacterial Type Strains, Phase II (KMG-II): from individual species to whole genera.</title>
        <authorList>
            <person name="Goeker M."/>
        </authorList>
    </citation>
    <scope>NUCLEOTIDE SEQUENCE [LARGE SCALE GENOMIC DNA]</scope>
    <source>
        <strain evidence="2 3">DSM 22214</strain>
    </source>
</reference>
<dbReference type="AlphaFoldDB" id="A0A316EGZ0"/>
<feature type="signal peptide" evidence="1">
    <location>
        <begin position="1"/>
        <end position="18"/>
    </location>
</feature>
<feature type="chain" id="PRO_5016317966" description="Outer membrane protein with beta-barrel domain" evidence="1">
    <location>
        <begin position="19"/>
        <end position="209"/>
    </location>
</feature>
<evidence type="ECO:0008006" key="4">
    <source>
        <dbReference type="Google" id="ProtNLM"/>
    </source>
</evidence>
<accession>A0A316EGZ0</accession>
<dbReference type="RefSeq" id="WP_146199060.1">
    <property type="nucleotide sequence ID" value="NZ_QGGO01000002.1"/>
</dbReference>
<keyword evidence="3" id="KW-1185">Reference proteome</keyword>
<dbReference type="OrthoDB" id="1121518at2"/>
<evidence type="ECO:0000313" key="2">
    <source>
        <dbReference type="EMBL" id="PWK29024.1"/>
    </source>
</evidence>
<protein>
    <recommendedName>
        <fullName evidence="4">Outer membrane protein with beta-barrel domain</fullName>
    </recommendedName>
</protein>
<dbReference type="EMBL" id="QGGO01000002">
    <property type="protein sequence ID" value="PWK29024.1"/>
    <property type="molecule type" value="Genomic_DNA"/>
</dbReference>
<proteinExistence type="predicted"/>
<name>A0A316EGZ0_9BACT</name>
<comment type="caution">
    <text evidence="2">The sequence shown here is derived from an EMBL/GenBank/DDBJ whole genome shotgun (WGS) entry which is preliminary data.</text>
</comment>